<evidence type="ECO:0000313" key="1">
    <source>
        <dbReference type="EMBL" id="AEF03255.1"/>
    </source>
</evidence>
<dbReference type="Proteomes" id="UP000000683">
    <property type="component" value="Chromosome"/>
</dbReference>
<gene>
    <name evidence="1" type="ordered locus">ambt_08635</name>
</gene>
<evidence type="ECO:0000313" key="2">
    <source>
        <dbReference type="Proteomes" id="UP000000683"/>
    </source>
</evidence>
<organism evidence="1 2">
    <name type="scientific">Alteromonas naphthalenivorans</name>
    <dbReference type="NCBI Taxonomy" id="715451"/>
    <lineage>
        <taxon>Bacteria</taxon>
        <taxon>Pseudomonadati</taxon>
        <taxon>Pseudomonadota</taxon>
        <taxon>Gammaproteobacteria</taxon>
        <taxon>Alteromonadales</taxon>
        <taxon>Alteromonadaceae</taxon>
        <taxon>Alteromonas/Salinimonas group</taxon>
        <taxon>Alteromonas</taxon>
    </lineage>
</organism>
<reference evidence="1 2" key="1">
    <citation type="journal article" date="2011" name="J. Bacteriol.">
        <title>Complete genome sequence of the polycyclic aromatic hydrocarbon-degrading bacterium Alteromonas sp. strain SN2.</title>
        <authorList>
            <person name="Jin H.M."/>
            <person name="Jeong H."/>
            <person name="Moon E.J."/>
            <person name="Math R.K."/>
            <person name="Lee K."/>
            <person name="Kim H.J."/>
            <person name="Jeon C.O."/>
            <person name="Oh T.K."/>
            <person name="Kim J.F."/>
        </authorList>
    </citation>
    <scope>NUCLEOTIDE SEQUENCE [LARGE SCALE GENOMIC DNA]</scope>
    <source>
        <strain evidence="2">JCM 17741 / KACC 18427 / KCTC 11700BP / SN2</strain>
    </source>
</reference>
<protein>
    <submittedName>
        <fullName evidence="1">Uncharacterized protein</fullName>
    </submittedName>
</protein>
<dbReference type="EMBL" id="CP002339">
    <property type="protein sequence ID" value="AEF03255.1"/>
    <property type="molecule type" value="Genomic_DNA"/>
</dbReference>
<proteinExistence type="predicted"/>
<name>F5Z862_ALTNA</name>
<dbReference type="HOGENOM" id="CLU_1493208_0_0_6"/>
<accession>F5Z862</accession>
<dbReference type="AlphaFoldDB" id="F5Z862"/>
<sequence length="180" mass="20581">MLEIILKELKDKSVATKWLYAVFFVFAIHGIQDAFFSIYKNIKEFNSPTEMVAYVQSADYQGSSFDQFSVNIRNPTKDDGSINNFAFYCKQYIGEPIYLNVANNHSIFKLQKPSMETMPINIKKGESKTVQIYVAKTKDSLLVNEQCKSIAPIWSDTNLKQQTGKSINLRKGSVYNNFTN</sequence>
<keyword evidence="2" id="KW-1185">Reference proteome</keyword>
<dbReference type="RefSeq" id="WP_013784193.1">
    <property type="nucleotide sequence ID" value="NC_015554.1"/>
</dbReference>
<dbReference type="KEGG" id="alt:ambt_08635"/>